<keyword evidence="1" id="KW-0233">DNA recombination</keyword>
<protein>
    <recommendedName>
        <fullName evidence="2">Tyr recombinase domain-containing protein</fullName>
    </recommendedName>
</protein>
<feature type="domain" description="Tyr recombinase" evidence="2">
    <location>
        <begin position="1"/>
        <end position="185"/>
    </location>
</feature>
<name>A0A383CGG6_9ZZZZ</name>
<dbReference type="PANTHER" id="PTHR30349">
    <property type="entry name" value="PHAGE INTEGRASE-RELATED"/>
    <property type="match status" value="1"/>
</dbReference>
<accession>A0A383CGG6</accession>
<gene>
    <name evidence="3" type="ORF">METZ01_LOCUS484340</name>
</gene>
<dbReference type="GO" id="GO:0006310">
    <property type="term" value="P:DNA recombination"/>
    <property type="evidence" value="ECO:0007669"/>
    <property type="project" value="UniProtKB-KW"/>
</dbReference>
<dbReference type="EMBL" id="UINC01208775">
    <property type="protein sequence ID" value="SVE31486.1"/>
    <property type="molecule type" value="Genomic_DNA"/>
</dbReference>
<dbReference type="InterPro" id="IPR011010">
    <property type="entry name" value="DNA_brk_join_enz"/>
</dbReference>
<proteinExistence type="predicted"/>
<dbReference type="Gene3D" id="1.10.443.10">
    <property type="entry name" value="Intergrase catalytic core"/>
    <property type="match status" value="1"/>
</dbReference>
<evidence type="ECO:0000313" key="3">
    <source>
        <dbReference type="EMBL" id="SVE31486.1"/>
    </source>
</evidence>
<dbReference type="InterPro" id="IPR013762">
    <property type="entry name" value="Integrase-like_cat_sf"/>
</dbReference>
<sequence>MGKKPLNENQVKTLRKIVKDKPLHELLLNLSVDLMLRSSDLLNLKISDVLNESGSVKTEVKVRQKKTGKNTLLIPLSKNSIDAIKKYLLEREQDDYIFKGQMSHFTRKPISTQQYAKIVKKWVRELGVEDVSEYSTYSMGKVKATVIYNRTKNVDAVRRLLGQSSVTATSAYLGVTDNSALDLARNITI</sequence>
<reference evidence="3" key="1">
    <citation type="submission" date="2018-05" db="EMBL/GenBank/DDBJ databases">
        <authorList>
            <person name="Lanie J.A."/>
            <person name="Ng W.-L."/>
            <person name="Kazmierczak K.M."/>
            <person name="Andrzejewski T.M."/>
            <person name="Davidsen T.M."/>
            <person name="Wayne K.J."/>
            <person name="Tettelin H."/>
            <person name="Glass J.I."/>
            <person name="Rusch D."/>
            <person name="Podicherti R."/>
            <person name="Tsui H.-C.T."/>
            <person name="Winkler M.E."/>
        </authorList>
    </citation>
    <scope>NUCLEOTIDE SEQUENCE</scope>
</reference>
<dbReference type="PROSITE" id="PS51898">
    <property type="entry name" value="TYR_RECOMBINASE"/>
    <property type="match status" value="1"/>
</dbReference>
<dbReference type="InterPro" id="IPR050090">
    <property type="entry name" value="Tyrosine_recombinase_XerCD"/>
</dbReference>
<dbReference type="AlphaFoldDB" id="A0A383CGG6"/>
<organism evidence="3">
    <name type="scientific">marine metagenome</name>
    <dbReference type="NCBI Taxonomy" id="408172"/>
    <lineage>
        <taxon>unclassified sequences</taxon>
        <taxon>metagenomes</taxon>
        <taxon>ecological metagenomes</taxon>
    </lineage>
</organism>
<dbReference type="InterPro" id="IPR002104">
    <property type="entry name" value="Integrase_catalytic"/>
</dbReference>
<dbReference type="PANTHER" id="PTHR30349:SF82">
    <property type="entry name" value="INTEGRASE_RECOMBINASE YOEC-RELATED"/>
    <property type="match status" value="1"/>
</dbReference>
<dbReference type="GO" id="GO:0015074">
    <property type="term" value="P:DNA integration"/>
    <property type="evidence" value="ECO:0007669"/>
    <property type="project" value="InterPro"/>
</dbReference>
<evidence type="ECO:0000259" key="2">
    <source>
        <dbReference type="PROSITE" id="PS51898"/>
    </source>
</evidence>
<dbReference type="SUPFAM" id="SSF56349">
    <property type="entry name" value="DNA breaking-rejoining enzymes"/>
    <property type="match status" value="1"/>
</dbReference>
<dbReference type="GO" id="GO:0003677">
    <property type="term" value="F:DNA binding"/>
    <property type="evidence" value="ECO:0007669"/>
    <property type="project" value="InterPro"/>
</dbReference>
<dbReference type="Pfam" id="PF00589">
    <property type="entry name" value="Phage_integrase"/>
    <property type="match status" value="1"/>
</dbReference>
<evidence type="ECO:0000256" key="1">
    <source>
        <dbReference type="ARBA" id="ARBA00023172"/>
    </source>
</evidence>